<feature type="transmembrane region" description="Helical" evidence="5">
    <location>
        <begin position="59"/>
        <end position="80"/>
    </location>
</feature>
<feature type="transmembrane region" description="Helical" evidence="5">
    <location>
        <begin position="87"/>
        <end position="108"/>
    </location>
</feature>
<feature type="transmembrane region" description="Helical" evidence="5">
    <location>
        <begin position="308"/>
        <end position="327"/>
    </location>
</feature>
<evidence type="ECO:0000256" key="3">
    <source>
        <dbReference type="ARBA" id="ARBA00022989"/>
    </source>
</evidence>
<sequence length="380" mass="41666">MSVDTEKNQSSDWHPSWQLKCIFAVVGLLKFMAALDATSISVSLPTISDDLDGTAIEAFWAGTSFLVTSCVFQPVFFLAPDIFGRKFILILTVLFLTFGSILAGAAAGLPKVDYIGSFLFVASLTSFLIPITWGGAMDVWTHGIPLYLSFWEPRASLVSLHERFVATQPLNPLVIFNNIAKSVSYAGCFLHGVILWAIVYYLPLYYEGFLGYSPVVSGVAMFPEYFTVAPISVMTGFIVAKTDRYRWALWFGWPISILCVLDNESSIPKWLYINLVAGIGLGTLYPAVVLAVQAAANPNYPHISVTMTPFFWVFGQAVGVSIGGVVLQNCFKHEFGNHPELGRSASALAQDASSLVKYIETLQENSGQPTSSKAYMPNLW</sequence>
<dbReference type="GO" id="GO:0022857">
    <property type="term" value="F:transmembrane transporter activity"/>
    <property type="evidence" value="ECO:0007669"/>
    <property type="project" value="TreeGrafter"/>
</dbReference>
<dbReference type="Gene3D" id="1.20.1250.20">
    <property type="entry name" value="MFS general substrate transporter like domains"/>
    <property type="match status" value="2"/>
</dbReference>
<dbReference type="GeneID" id="81359560"/>
<comment type="subcellular location">
    <subcellularLocation>
        <location evidence="1">Membrane</location>
        <topology evidence="1">Multi-pass membrane protein</topology>
    </subcellularLocation>
</comment>
<keyword evidence="3 5" id="KW-1133">Transmembrane helix</keyword>
<dbReference type="Proteomes" id="UP001149074">
    <property type="component" value="Unassembled WGS sequence"/>
</dbReference>
<evidence type="ECO:0000256" key="5">
    <source>
        <dbReference type="SAM" id="Phobius"/>
    </source>
</evidence>
<proteinExistence type="predicted"/>
<dbReference type="AlphaFoldDB" id="A0A9W9EWZ8"/>
<keyword evidence="7" id="KW-1185">Reference proteome</keyword>
<feature type="transmembrane region" description="Helical" evidence="5">
    <location>
        <begin position="21"/>
        <end position="47"/>
    </location>
</feature>
<dbReference type="OrthoDB" id="2351791at2759"/>
<dbReference type="RefSeq" id="XP_056471387.1">
    <property type="nucleotide sequence ID" value="XM_056620581.1"/>
</dbReference>
<dbReference type="SUPFAM" id="SSF103473">
    <property type="entry name" value="MFS general substrate transporter"/>
    <property type="match status" value="1"/>
</dbReference>
<keyword evidence="4 5" id="KW-0472">Membrane</keyword>
<feature type="transmembrane region" description="Helical" evidence="5">
    <location>
        <begin position="271"/>
        <end position="296"/>
    </location>
</feature>
<evidence type="ECO:0000313" key="7">
    <source>
        <dbReference type="Proteomes" id="UP001149074"/>
    </source>
</evidence>
<organism evidence="6 7">
    <name type="scientific">Penicillium argentinense</name>
    <dbReference type="NCBI Taxonomy" id="1131581"/>
    <lineage>
        <taxon>Eukaryota</taxon>
        <taxon>Fungi</taxon>
        <taxon>Dikarya</taxon>
        <taxon>Ascomycota</taxon>
        <taxon>Pezizomycotina</taxon>
        <taxon>Eurotiomycetes</taxon>
        <taxon>Eurotiomycetidae</taxon>
        <taxon>Eurotiales</taxon>
        <taxon>Aspergillaceae</taxon>
        <taxon>Penicillium</taxon>
    </lineage>
</organism>
<dbReference type="EMBL" id="JAPQKI010000009">
    <property type="protein sequence ID" value="KAJ5089405.1"/>
    <property type="molecule type" value="Genomic_DNA"/>
</dbReference>
<feature type="transmembrane region" description="Helical" evidence="5">
    <location>
        <begin position="183"/>
        <end position="202"/>
    </location>
</feature>
<reference evidence="6" key="1">
    <citation type="submission" date="2022-11" db="EMBL/GenBank/DDBJ databases">
        <authorList>
            <person name="Petersen C."/>
        </authorList>
    </citation>
    <scope>NUCLEOTIDE SEQUENCE</scope>
    <source>
        <strain evidence="6">IBT 30761</strain>
    </source>
</reference>
<dbReference type="PANTHER" id="PTHR23501">
    <property type="entry name" value="MAJOR FACILITATOR SUPERFAMILY"/>
    <property type="match status" value="1"/>
</dbReference>
<feature type="transmembrane region" description="Helical" evidence="5">
    <location>
        <begin position="222"/>
        <end position="240"/>
    </location>
</feature>
<evidence type="ECO:0000313" key="6">
    <source>
        <dbReference type="EMBL" id="KAJ5089405.1"/>
    </source>
</evidence>
<evidence type="ECO:0000256" key="4">
    <source>
        <dbReference type="ARBA" id="ARBA00023136"/>
    </source>
</evidence>
<name>A0A9W9EWZ8_9EURO</name>
<dbReference type="GO" id="GO:0005886">
    <property type="term" value="C:plasma membrane"/>
    <property type="evidence" value="ECO:0007669"/>
    <property type="project" value="TreeGrafter"/>
</dbReference>
<comment type="caution">
    <text evidence="6">The sequence shown here is derived from an EMBL/GenBank/DDBJ whole genome shotgun (WGS) entry which is preliminary data.</text>
</comment>
<dbReference type="PANTHER" id="PTHR23501:SF59">
    <property type="entry name" value="MAJOR FACILITATOR SUPERFAMILY (MFS) PROFILE DOMAIN-CONTAINING PROTEIN-RELATED"/>
    <property type="match status" value="1"/>
</dbReference>
<accession>A0A9W9EWZ8</accession>
<protein>
    <submittedName>
        <fullName evidence="6">Uncharacterized protein</fullName>
    </submittedName>
</protein>
<evidence type="ECO:0000256" key="1">
    <source>
        <dbReference type="ARBA" id="ARBA00004141"/>
    </source>
</evidence>
<evidence type="ECO:0000256" key="2">
    <source>
        <dbReference type="ARBA" id="ARBA00022692"/>
    </source>
</evidence>
<gene>
    <name evidence="6" type="ORF">N7532_008089</name>
</gene>
<keyword evidence="2 5" id="KW-0812">Transmembrane</keyword>
<reference evidence="6" key="2">
    <citation type="journal article" date="2023" name="IMA Fungus">
        <title>Comparative genomic study of the Penicillium genus elucidates a diverse pangenome and 15 lateral gene transfer events.</title>
        <authorList>
            <person name="Petersen C."/>
            <person name="Sorensen T."/>
            <person name="Nielsen M.R."/>
            <person name="Sondergaard T.E."/>
            <person name="Sorensen J.L."/>
            <person name="Fitzpatrick D.A."/>
            <person name="Frisvad J.C."/>
            <person name="Nielsen K.L."/>
        </authorList>
    </citation>
    <scope>NUCLEOTIDE SEQUENCE</scope>
    <source>
        <strain evidence="6">IBT 30761</strain>
    </source>
</reference>
<feature type="transmembrane region" description="Helical" evidence="5">
    <location>
        <begin position="114"/>
        <end position="133"/>
    </location>
</feature>
<dbReference type="InterPro" id="IPR036259">
    <property type="entry name" value="MFS_trans_sf"/>
</dbReference>